<sequence>MLRATEDDGASCLPAGGAARHRHHSNGSDMSIFSRRKFLAAGGAAAGLALLQSSNVSPAQSCVATRYNLDSAKGKKMLQIYADSVRKMNNPLRYPEFTPLSWMFQWYTHMVRGDRSKAAEMARVFPLGGSALADEMWDTCQSHLGQPEQYFLPWHRMYLNFLEQIVRTVSGDPCFTLPYWDYTNPARQALPSEFRQRNSNRWGPLYRAERYPEINAGTPLPQGQVGLRLDLECMKSGSYNPFNGDAGFCANIDAMVHGAAHLDIGTPLGMASVPWAARDPIFWVHHCNIDRIWASWNRAGGSNPADAPFLDKTFVFANGSGERVAPRIGDVLSVAPAAYDVYLARPAGGLPFQPAASDAAAREMAPAALESNDAGVDGDIRLGGEAVTVPLGAGAGRAALSARAPRTGSTGQPILLIEGRSVTGFAASGFNVYVHAARHSILLPGSPAHVGQLHFFGLEMQHDHADGAHDPSAMSGRDASFVLRDDTRRMLATLDPANLAVTFVPIGAWDESVGAAVRRVALVLR</sequence>
<protein>
    <submittedName>
        <fullName evidence="5">Tyrosinase family protein</fullName>
    </submittedName>
</protein>
<dbReference type="EMBL" id="CP040017">
    <property type="protein sequence ID" value="QCP09355.1"/>
    <property type="molecule type" value="Genomic_DNA"/>
</dbReference>
<feature type="domain" description="Tyrosinase copper-binding" evidence="4">
    <location>
        <begin position="279"/>
        <end position="290"/>
    </location>
</feature>
<accession>A0ABX5UDS5</accession>
<gene>
    <name evidence="5" type="ORF">FCL38_02120</name>
</gene>
<dbReference type="InterPro" id="IPR050316">
    <property type="entry name" value="Tyrosinase/Hemocyanin"/>
</dbReference>
<dbReference type="PROSITE" id="PS51318">
    <property type="entry name" value="TAT"/>
    <property type="match status" value="1"/>
</dbReference>
<keyword evidence="2" id="KW-0186">Copper</keyword>
<evidence type="ECO:0000313" key="5">
    <source>
        <dbReference type="EMBL" id="QCP09355.1"/>
    </source>
</evidence>
<dbReference type="Proteomes" id="UP000298763">
    <property type="component" value="Chromosome"/>
</dbReference>
<dbReference type="PANTHER" id="PTHR11474:SF76">
    <property type="entry name" value="SHKT DOMAIN-CONTAINING PROTEIN"/>
    <property type="match status" value="1"/>
</dbReference>
<evidence type="ECO:0000313" key="6">
    <source>
        <dbReference type="Proteomes" id="UP000298763"/>
    </source>
</evidence>
<evidence type="ECO:0000256" key="3">
    <source>
        <dbReference type="SAM" id="MobiDB-lite"/>
    </source>
</evidence>
<proteinExistence type="predicted"/>
<evidence type="ECO:0000256" key="2">
    <source>
        <dbReference type="ARBA" id="ARBA00023008"/>
    </source>
</evidence>
<dbReference type="Gene3D" id="1.10.1280.10">
    <property type="entry name" value="Di-copper center containing domain from catechol oxidase"/>
    <property type="match status" value="1"/>
</dbReference>
<evidence type="ECO:0000256" key="1">
    <source>
        <dbReference type="ARBA" id="ARBA00022723"/>
    </source>
</evidence>
<evidence type="ECO:0000259" key="4">
    <source>
        <dbReference type="PROSITE" id="PS00498"/>
    </source>
</evidence>
<keyword evidence="6" id="KW-1185">Reference proteome</keyword>
<dbReference type="PRINTS" id="PR00092">
    <property type="entry name" value="TYROSINASE"/>
</dbReference>
<reference evidence="5 6" key="1">
    <citation type="submission" date="2019-05" db="EMBL/GenBank/DDBJ databases">
        <title>Draft Genome Sequences of Six Type Strains of the Genus Massilia.</title>
        <authorList>
            <person name="Miess H."/>
            <person name="Frediansyhah A."/>
            <person name="Gross H."/>
        </authorList>
    </citation>
    <scope>NUCLEOTIDE SEQUENCE [LARGE SCALE GENOMIC DNA]</scope>
    <source>
        <strain evidence="5 6">DSMZ 26121</strain>
    </source>
</reference>
<dbReference type="InterPro" id="IPR008922">
    <property type="entry name" value="Di-copper_centre_dom_sf"/>
</dbReference>
<dbReference type="Pfam" id="PF00264">
    <property type="entry name" value="Tyrosinase"/>
    <property type="match status" value="2"/>
</dbReference>
<dbReference type="SUPFAM" id="SSF48056">
    <property type="entry name" value="Di-copper centre-containing domain"/>
    <property type="match status" value="1"/>
</dbReference>
<keyword evidence="1" id="KW-0479">Metal-binding</keyword>
<organism evidence="5 6">
    <name type="scientific">Pseudoduganella umbonata</name>
    <dbReference type="NCBI Taxonomy" id="864828"/>
    <lineage>
        <taxon>Bacteria</taxon>
        <taxon>Pseudomonadati</taxon>
        <taxon>Pseudomonadota</taxon>
        <taxon>Betaproteobacteria</taxon>
        <taxon>Burkholderiales</taxon>
        <taxon>Oxalobacteraceae</taxon>
        <taxon>Telluria group</taxon>
        <taxon>Pseudoduganella</taxon>
    </lineage>
</organism>
<dbReference type="PANTHER" id="PTHR11474">
    <property type="entry name" value="TYROSINASE FAMILY MEMBER"/>
    <property type="match status" value="1"/>
</dbReference>
<feature type="region of interest" description="Disordered" evidence="3">
    <location>
        <begin position="1"/>
        <end position="26"/>
    </location>
</feature>
<dbReference type="PROSITE" id="PS00498">
    <property type="entry name" value="TYROSINASE_2"/>
    <property type="match status" value="1"/>
</dbReference>
<dbReference type="InterPro" id="IPR006311">
    <property type="entry name" value="TAT_signal"/>
</dbReference>
<dbReference type="InterPro" id="IPR002227">
    <property type="entry name" value="Tyrosinase_Cu-bd"/>
</dbReference>
<name>A0ABX5UDS5_9BURK</name>